<feature type="transmembrane region" description="Helical" evidence="1">
    <location>
        <begin position="99"/>
        <end position="117"/>
    </location>
</feature>
<reference evidence="2 3" key="1">
    <citation type="submission" date="2019-03" db="EMBL/GenBank/DDBJ databases">
        <title>Genomic Encyclopedia of Type Strains, Phase IV (KMG-IV): sequencing the most valuable type-strain genomes for metagenomic binning, comparative biology and taxonomic classification.</title>
        <authorList>
            <person name="Goeker M."/>
        </authorList>
    </citation>
    <scope>NUCLEOTIDE SEQUENCE [LARGE SCALE GENOMIC DNA]</scope>
    <source>
        <strain evidence="2 3">DSM 24176</strain>
    </source>
</reference>
<protein>
    <submittedName>
        <fullName evidence="2">Uncharacterized protein</fullName>
    </submittedName>
</protein>
<keyword evidence="1" id="KW-0812">Transmembrane</keyword>
<feature type="transmembrane region" description="Helical" evidence="1">
    <location>
        <begin position="124"/>
        <end position="142"/>
    </location>
</feature>
<evidence type="ECO:0000256" key="1">
    <source>
        <dbReference type="SAM" id="Phobius"/>
    </source>
</evidence>
<accession>A0A4R1MJJ4</accession>
<proteinExistence type="predicted"/>
<keyword evidence="1" id="KW-0472">Membrane</keyword>
<keyword evidence="3" id="KW-1185">Reference proteome</keyword>
<evidence type="ECO:0000313" key="3">
    <source>
        <dbReference type="Proteomes" id="UP000294545"/>
    </source>
</evidence>
<dbReference type="Proteomes" id="UP000294545">
    <property type="component" value="Unassembled WGS sequence"/>
</dbReference>
<gene>
    <name evidence="2" type="ORF">EDC19_1820</name>
</gene>
<keyword evidence="1" id="KW-1133">Transmembrane helix</keyword>
<dbReference type="AlphaFoldDB" id="A0A4R1MJJ4"/>
<sequence length="151" mass="17342">MKKVILFLLGVIPLVLGFLIHTWMMKNQNSVLPFKLIGIIFLLFWVWVGFITCKFERTPLKSAIIANSLAFLMLLFILFQEIILGRYGANMFGIVPQLYYLPLVNISSSIVGLLYSLMGWGMQVSVISLMSFLFMFGSYYLGSYFKKQKNI</sequence>
<evidence type="ECO:0000313" key="2">
    <source>
        <dbReference type="EMBL" id="TCK92667.1"/>
    </source>
</evidence>
<dbReference type="OrthoDB" id="3034975at2"/>
<organism evidence="2 3">
    <name type="scientific">Natranaerovirga hydrolytica</name>
    <dbReference type="NCBI Taxonomy" id="680378"/>
    <lineage>
        <taxon>Bacteria</taxon>
        <taxon>Bacillati</taxon>
        <taxon>Bacillota</taxon>
        <taxon>Clostridia</taxon>
        <taxon>Lachnospirales</taxon>
        <taxon>Natranaerovirgaceae</taxon>
        <taxon>Natranaerovirga</taxon>
    </lineage>
</organism>
<feature type="transmembrane region" description="Helical" evidence="1">
    <location>
        <begin position="64"/>
        <end position="87"/>
    </location>
</feature>
<feature type="transmembrane region" description="Helical" evidence="1">
    <location>
        <begin position="33"/>
        <end position="52"/>
    </location>
</feature>
<name>A0A4R1MJJ4_9FIRM</name>
<comment type="caution">
    <text evidence="2">The sequence shown here is derived from an EMBL/GenBank/DDBJ whole genome shotgun (WGS) entry which is preliminary data.</text>
</comment>
<dbReference type="EMBL" id="SMGQ01000013">
    <property type="protein sequence ID" value="TCK92667.1"/>
    <property type="molecule type" value="Genomic_DNA"/>
</dbReference>
<dbReference type="RefSeq" id="WP_132282533.1">
    <property type="nucleotide sequence ID" value="NZ_SMGQ01000013.1"/>
</dbReference>